<keyword evidence="3" id="KW-0832">Ubl conjugation</keyword>
<dbReference type="FunFam" id="1.10.10.10:FF:000135">
    <property type="entry name" value="forkhead box protein G1"/>
    <property type="match status" value="1"/>
</dbReference>
<name>A0A7R9KVP4_9ACAR</name>
<comment type="subcellular location">
    <subcellularLocation>
        <location evidence="7">Nucleus</location>
    </subcellularLocation>
</comment>
<organism evidence="9">
    <name type="scientific">Medioppia subpectinata</name>
    <dbReference type="NCBI Taxonomy" id="1979941"/>
    <lineage>
        <taxon>Eukaryota</taxon>
        <taxon>Metazoa</taxon>
        <taxon>Ecdysozoa</taxon>
        <taxon>Arthropoda</taxon>
        <taxon>Chelicerata</taxon>
        <taxon>Arachnida</taxon>
        <taxon>Acari</taxon>
        <taxon>Acariformes</taxon>
        <taxon>Sarcoptiformes</taxon>
        <taxon>Oribatida</taxon>
        <taxon>Brachypylina</taxon>
        <taxon>Oppioidea</taxon>
        <taxon>Oppiidae</taxon>
        <taxon>Medioppia</taxon>
    </lineage>
</organism>
<dbReference type="OrthoDB" id="9926427at2759"/>
<dbReference type="PROSITE" id="PS00657">
    <property type="entry name" value="FORK_HEAD_1"/>
    <property type="match status" value="1"/>
</dbReference>
<dbReference type="InterPro" id="IPR036390">
    <property type="entry name" value="WH_DNA-bd_sf"/>
</dbReference>
<evidence type="ECO:0000313" key="9">
    <source>
        <dbReference type="EMBL" id="CAD7630299.1"/>
    </source>
</evidence>
<reference evidence="9" key="1">
    <citation type="submission" date="2020-11" db="EMBL/GenBank/DDBJ databases">
        <authorList>
            <person name="Tran Van P."/>
        </authorList>
    </citation>
    <scope>NUCLEOTIDE SEQUENCE</scope>
</reference>
<evidence type="ECO:0000256" key="1">
    <source>
        <dbReference type="ARBA" id="ARBA00022499"/>
    </source>
</evidence>
<dbReference type="GO" id="GO:0005634">
    <property type="term" value="C:nucleus"/>
    <property type="evidence" value="ECO:0007669"/>
    <property type="project" value="UniProtKB-SubCell"/>
</dbReference>
<gene>
    <name evidence="9" type="ORF">OSB1V03_LOCUS10712</name>
</gene>
<evidence type="ECO:0000256" key="4">
    <source>
        <dbReference type="ARBA" id="ARBA00023125"/>
    </source>
</evidence>
<evidence type="ECO:0000313" key="10">
    <source>
        <dbReference type="Proteomes" id="UP000759131"/>
    </source>
</evidence>
<dbReference type="Gene3D" id="1.10.10.10">
    <property type="entry name" value="Winged helix-like DNA-binding domain superfamily/Winged helix DNA-binding domain"/>
    <property type="match status" value="1"/>
</dbReference>
<keyword evidence="2" id="KW-0221">Differentiation</keyword>
<feature type="DNA-binding region" description="Fork-head" evidence="7">
    <location>
        <begin position="68"/>
        <end position="164"/>
    </location>
</feature>
<dbReference type="GO" id="GO:0009653">
    <property type="term" value="P:anatomical structure morphogenesis"/>
    <property type="evidence" value="ECO:0007669"/>
    <property type="project" value="TreeGrafter"/>
</dbReference>
<dbReference type="EMBL" id="CAJPIZ010007938">
    <property type="protein sequence ID" value="CAG2110729.1"/>
    <property type="molecule type" value="Genomic_DNA"/>
</dbReference>
<dbReference type="PANTHER" id="PTHR11829:SF411">
    <property type="entry name" value="FORKHEAD BOX PROTEIN L2"/>
    <property type="match status" value="1"/>
</dbReference>
<keyword evidence="5 7" id="KW-0539">Nucleus</keyword>
<dbReference type="InterPro" id="IPR018122">
    <property type="entry name" value="TF_fork_head_CS_1"/>
</dbReference>
<keyword evidence="10" id="KW-1185">Reference proteome</keyword>
<dbReference type="InterPro" id="IPR036388">
    <property type="entry name" value="WH-like_DNA-bd_sf"/>
</dbReference>
<evidence type="ECO:0000256" key="5">
    <source>
        <dbReference type="ARBA" id="ARBA00023242"/>
    </source>
</evidence>
<dbReference type="GO" id="GO:0030154">
    <property type="term" value="P:cell differentiation"/>
    <property type="evidence" value="ECO:0007669"/>
    <property type="project" value="UniProtKB-KW"/>
</dbReference>
<dbReference type="SMART" id="SM00339">
    <property type="entry name" value="FH"/>
    <property type="match status" value="1"/>
</dbReference>
<dbReference type="AlphaFoldDB" id="A0A7R9KVP4"/>
<evidence type="ECO:0000256" key="3">
    <source>
        <dbReference type="ARBA" id="ARBA00022843"/>
    </source>
</evidence>
<protein>
    <recommendedName>
        <fullName evidence="6">Forkhead box protein L2</fullName>
    </recommendedName>
</protein>
<dbReference type="Proteomes" id="UP000759131">
    <property type="component" value="Unassembled WGS sequence"/>
</dbReference>
<dbReference type="EMBL" id="OC862513">
    <property type="protein sequence ID" value="CAD7630299.1"/>
    <property type="molecule type" value="Genomic_DNA"/>
</dbReference>
<dbReference type="InterPro" id="IPR001766">
    <property type="entry name" value="Fork_head_dom"/>
</dbReference>
<proteinExistence type="predicted"/>
<feature type="domain" description="Fork-head" evidence="8">
    <location>
        <begin position="68"/>
        <end position="164"/>
    </location>
</feature>
<keyword evidence="4 7" id="KW-0238">DNA-binding</keyword>
<dbReference type="InterPro" id="IPR030456">
    <property type="entry name" value="TF_fork_head_CS_2"/>
</dbReference>
<evidence type="ECO:0000259" key="8">
    <source>
        <dbReference type="PROSITE" id="PS50039"/>
    </source>
</evidence>
<keyword evidence="1" id="KW-1017">Isopeptide bond</keyword>
<evidence type="ECO:0000256" key="2">
    <source>
        <dbReference type="ARBA" id="ARBA00022782"/>
    </source>
</evidence>
<dbReference type="PRINTS" id="PR00053">
    <property type="entry name" value="FORKHEAD"/>
</dbReference>
<dbReference type="GO" id="GO:0000981">
    <property type="term" value="F:DNA-binding transcription factor activity, RNA polymerase II-specific"/>
    <property type="evidence" value="ECO:0007669"/>
    <property type="project" value="TreeGrafter"/>
</dbReference>
<dbReference type="GO" id="GO:0000978">
    <property type="term" value="F:RNA polymerase II cis-regulatory region sequence-specific DNA binding"/>
    <property type="evidence" value="ECO:0007669"/>
    <property type="project" value="TreeGrafter"/>
</dbReference>
<dbReference type="InterPro" id="IPR050211">
    <property type="entry name" value="FOX_domain-containing"/>
</dbReference>
<dbReference type="PROSITE" id="PS00658">
    <property type="entry name" value="FORK_HEAD_2"/>
    <property type="match status" value="1"/>
</dbReference>
<dbReference type="Pfam" id="PF00250">
    <property type="entry name" value="Forkhead"/>
    <property type="match status" value="1"/>
</dbReference>
<feature type="non-terminal residue" evidence="9">
    <location>
        <position position="173"/>
    </location>
</feature>
<accession>A0A7R9KVP4</accession>
<dbReference type="PROSITE" id="PS50039">
    <property type="entry name" value="FORK_HEAD_3"/>
    <property type="match status" value="1"/>
</dbReference>
<sequence>ACIWYEMCEHTFKGTEDLNLYTTSSQTLNSNLTKSGTKIESKCGLNVNMNGSTEENNEHITAIDPKTKPQYSYVALITMAIKESNEKRLPLAGIYEFIYKKFPYYKKGDKGWQNSIRHNLSLNECFMKIPREISTTNERKGNYWALHPNYEDMFVDGNYKRRKKIKRNRQLNW</sequence>
<dbReference type="PANTHER" id="PTHR11829">
    <property type="entry name" value="FORKHEAD BOX PROTEIN"/>
    <property type="match status" value="1"/>
</dbReference>
<evidence type="ECO:0000256" key="7">
    <source>
        <dbReference type="PROSITE-ProRule" id="PRU00089"/>
    </source>
</evidence>
<dbReference type="SUPFAM" id="SSF46785">
    <property type="entry name" value="Winged helix' DNA-binding domain"/>
    <property type="match status" value="1"/>
</dbReference>
<evidence type="ECO:0000256" key="6">
    <source>
        <dbReference type="ARBA" id="ARBA00034872"/>
    </source>
</evidence>